<dbReference type="PANTHER" id="PTHR13947:SF37">
    <property type="entry name" value="LD18367P"/>
    <property type="match status" value="1"/>
</dbReference>
<evidence type="ECO:0000259" key="2">
    <source>
        <dbReference type="PROSITE" id="PS50995"/>
    </source>
</evidence>
<dbReference type="RefSeq" id="WP_137265706.1">
    <property type="nucleotide sequence ID" value="NZ_SZUA01000001.1"/>
</dbReference>
<evidence type="ECO:0000259" key="3">
    <source>
        <dbReference type="PROSITE" id="PS51186"/>
    </source>
</evidence>
<dbReference type="InterPro" id="IPR036388">
    <property type="entry name" value="WH-like_DNA-bd_sf"/>
</dbReference>
<dbReference type="SUPFAM" id="SSF55729">
    <property type="entry name" value="Acyl-CoA N-acyltransferases (Nat)"/>
    <property type="match status" value="1"/>
</dbReference>
<proteinExistence type="predicted"/>
<dbReference type="InterPro" id="IPR050769">
    <property type="entry name" value="NAT_camello-type"/>
</dbReference>
<feature type="domain" description="HTH marR-type" evidence="2">
    <location>
        <begin position="1"/>
        <end position="144"/>
    </location>
</feature>
<evidence type="ECO:0000313" key="4">
    <source>
        <dbReference type="EMBL" id="TKR33498.1"/>
    </source>
</evidence>
<dbReference type="PANTHER" id="PTHR13947">
    <property type="entry name" value="GNAT FAMILY N-ACETYLTRANSFERASE"/>
    <property type="match status" value="1"/>
</dbReference>
<dbReference type="GO" id="GO:0008080">
    <property type="term" value="F:N-acetyltransferase activity"/>
    <property type="evidence" value="ECO:0007669"/>
    <property type="project" value="InterPro"/>
</dbReference>
<keyword evidence="1" id="KW-0808">Transferase</keyword>
<dbReference type="Gene3D" id="1.10.10.10">
    <property type="entry name" value="Winged helix-like DNA-binding domain superfamily/Winged helix DNA-binding domain"/>
    <property type="match status" value="1"/>
</dbReference>
<organism evidence="4 5">
    <name type="scientific">Luteimonas gilva</name>
    <dbReference type="NCBI Taxonomy" id="2572684"/>
    <lineage>
        <taxon>Bacteria</taxon>
        <taxon>Pseudomonadati</taxon>
        <taxon>Pseudomonadota</taxon>
        <taxon>Gammaproteobacteria</taxon>
        <taxon>Lysobacterales</taxon>
        <taxon>Lysobacteraceae</taxon>
        <taxon>Luteimonas</taxon>
    </lineage>
</organism>
<dbReference type="Proteomes" id="UP000308707">
    <property type="component" value="Unassembled WGS sequence"/>
</dbReference>
<dbReference type="InterPro" id="IPR000835">
    <property type="entry name" value="HTH_MarR-typ"/>
</dbReference>
<dbReference type="Gene3D" id="3.40.630.30">
    <property type="match status" value="1"/>
</dbReference>
<keyword evidence="5" id="KW-1185">Reference proteome</keyword>
<dbReference type="PROSITE" id="PS50995">
    <property type="entry name" value="HTH_MARR_2"/>
    <property type="match status" value="1"/>
</dbReference>
<dbReference type="Pfam" id="PF12802">
    <property type="entry name" value="MarR_2"/>
    <property type="match status" value="1"/>
</dbReference>
<sequence>MPQVDQREIAALREFNRFYTRKLGALNEGLLDSPFSLAEVRVMYELCARGRATPSELAQAMEMDRGYLSRLLARLDGQGLLKSEPSQADRRSRTLALSRKGKTTFAKLDAKSQAQAAELIAPLDAGMRRRLMSDLLQMRRRLGDESAAAGPIVLRELRAGDIGMVAQRHGELYSREYGWGVRFEALVAGVLSQYVEHLRPRREHAWIAERDGEFLGCIFVMEKDADTAQLRLLLVEPAARGAGLGRRLVNACLDFARGAGYRRIVLWTNNRLDAARKIYESCGFRLVREEPHASFEDGSLGQYWELELQTPRPT</sequence>
<feature type="domain" description="N-acetyltransferase" evidence="3">
    <location>
        <begin position="152"/>
        <end position="309"/>
    </location>
</feature>
<dbReference type="SUPFAM" id="SSF46785">
    <property type="entry name" value="Winged helix' DNA-binding domain"/>
    <property type="match status" value="1"/>
</dbReference>
<dbReference type="CDD" id="cd04301">
    <property type="entry name" value="NAT_SF"/>
    <property type="match status" value="1"/>
</dbReference>
<reference evidence="4 5" key="1">
    <citation type="submission" date="2019-04" db="EMBL/GenBank/DDBJ databases">
        <title>Reference strain of H23.</title>
        <authorList>
            <person name="Luo X."/>
        </authorList>
    </citation>
    <scope>NUCLEOTIDE SEQUENCE [LARGE SCALE GENOMIC DNA]</scope>
    <source>
        <strain evidence="4 5">H23</strain>
    </source>
</reference>
<dbReference type="InterPro" id="IPR036390">
    <property type="entry name" value="WH_DNA-bd_sf"/>
</dbReference>
<dbReference type="InterPro" id="IPR000182">
    <property type="entry name" value="GNAT_dom"/>
</dbReference>
<accession>A0A4U5JXL6</accession>
<comment type="caution">
    <text evidence="4">The sequence shown here is derived from an EMBL/GenBank/DDBJ whole genome shotgun (WGS) entry which is preliminary data.</text>
</comment>
<evidence type="ECO:0000256" key="1">
    <source>
        <dbReference type="ARBA" id="ARBA00022679"/>
    </source>
</evidence>
<dbReference type="EMBL" id="SZUA01000001">
    <property type="protein sequence ID" value="TKR33498.1"/>
    <property type="molecule type" value="Genomic_DNA"/>
</dbReference>
<dbReference type="InterPro" id="IPR016181">
    <property type="entry name" value="Acyl_CoA_acyltransferase"/>
</dbReference>
<name>A0A4U5JXL6_9GAMM</name>
<dbReference type="Pfam" id="PF00583">
    <property type="entry name" value="Acetyltransf_1"/>
    <property type="match status" value="1"/>
</dbReference>
<dbReference type="SMART" id="SM00347">
    <property type="entry name" value="HTH_MARR"/>
    <property type="match status" value="1"/>
</dbReference>
<dbReference type="GO" id="GO:0003700">
    <property type="term" value="F:DNA-binding transcription factor activity"/>
    <property type="evidence" value="ECO:0007669"/>
    <property type="project" value="InterPro"/>
</dbReference>
<evidence type="ECO:0000313" key="5">
    <source>
        <dbReference type="Proteomes" id="UP000308707"/>
    </source>
</evidence>
<dbReference type="OrthoDB" id="273614at2"/>
<dbReference type="PRINTS" id="PR00598">
    <property type="entry name" value="HTHMARR"/>
</dbReference>
<dbReference type="AlphaFoldDB" id="A0A4U5JXL6"/>
<dbReference type="PROSITE" id="PS51186">
    <property type="entry name" value="GNAT"/>
    <property type="match status" value="1"/>
</dbReference>
<gene>
    <name evidence="4" type="ORF">FCE95_04155</name>
</gene>
<protein>
    <submittedName>
        <fullName evidence="4">MarR family transcriptional regulator</fullName>
    </submittedName>
</protein>